<comment type="caution">
    <text evidence="2">The sequence shown here is derived from an EMBL/GenBank/DDBJ whole genome shotgun (WGS) entry which is preliminary data.</text>
</comment>
<protein>
    <submittedName>
        <fullName evidence="2">Uncharacterized protein</fullName>
    </submittedName>
</protein>
<accession>A0A9X0DLQ3</accession>
<evidence type="ECO:0000313" key="2">
    <source>
        <dbReference type="EMBL" id="KAJ8066257.1"/>
    </source>
</evidence>
<reference evidence="2" key="1">
    <citation type="submission" date="2022-11" db="EMBL/GenBank/DDBJ databases">
        <title>Genome Resource of Sclerotinia nivalis Strain SnTB1, a Plant Pathogen Isolated from American Ginseng.</title>
        <authorList>
            <person name="Fan S."/>
        </authorList>
    </citation>
    <scope>NUCLEOTIDE SEQUENCE</scope>
    <source>
        <strain evidence="2">SnTB1</strain>
    </source>
</reference>
<gene>
    <name evidence="2" type="ORF">OCU04_005339</name>
</gene>
<dbReference type="OrthoDB" id="3557773at2759"/>
<name>A0A9X0DLQ3_9HELO</name>
<dbReference type="Proteomes" id="UP001152300">
    <property type="component" value="Unassembled WGS sequence"/>
</dbReference>
<evidence type="ECO:0000256" key="1">
    <source>
        <dbReference type="SAM" id="MobiDB-lite"/>
    </source>
</evidence>
<sequence>MEVYKSVYDAMLCKALSYGYVEQQVDDILIENCHRVELSTYKNIPDDERHWMMERWTWEILFADESDAFPGEKPKWKGAANYLKHKSPTAEETPKDTEGEAIGDSLALKEEELTPFSQLNTGERKRYHAVIPKATAATPEEKSPLDDAWSDIKRDLAYQKGTEAPKPSASILFGTRPTSGANKRKRTEPQSDVSDNLDSPKFITRPHVKPCFFLKIRSSLRWSS</sequence>
<keyword evidence="3" id="KW-1185">Reference proteome</keyword>
<dbReference type="EMBL" id="JAPEIS010000005">
    <property type="protein sequence ID" value="KAJ8066257.1"/>
    <property type="molecule type" value="Genomic_DNA"/>
</dbReference>
<dbReference type="AlphaFoldDB" id="A0A9X0DLQ3"/>
<organism evidence="2 3">
    <name type="scientific">Sclerotinia nivalis</name>
    <dbReference type="NCBI Taxonomy" id="352851"/>
    <lineage>
        <taxon>Eukaryota</taxon>
        <taxon>Fungi</taxon>
        <taxon>Dikarya</taxon>
        <taxon>Ascomycota</taxon>
        <taxon>Pezizomycotina</taxon>
        <taxon>Leotiomycetes</taxon>
        <taxon>Helotiales</taxon>
        <taxon>Sclerotiniaceae</taxon>
        <taxon>Sclerotinia</taxon>
    </lineage>
</organism>
<feature type="region of interest" description="Disordered" evidence="1">
    <location>
        <begin position="161"/>
        <end position="200"/>
    </location>
</feature>
<evidence type="ECO:0000313" key="3">
    <source>
        <dbReference type="Proteomes" id="UP001152300"/>
    </source>
</evidence>
<proteinExistence type="predicted"/>